<dbReference type="Proteomes" id="UP000609064">
    <property type="component" value="Unassembled WGS sequence"/>
</dbReference>
<reference evidence="2" key="1">
    <citation type="journal article" date="2014" name="Int. J. Syst. Evol. Microbiol.">
        <title>Complete genome sequence of Corynebacterium casei LMG S-19264T (=DSM 44701T), isolated from a smear-ripened cheese.</title>
        <authorList>
            <consortium name="US DOE Joint Genome Institute (JGI-PGF)"/>
            <person name="Walter F."/>
            <person name="Albersmeier A."/>
            <person name="Kalinowski J."/>
            <person name="Ruckert C."/>
        </authorList>
    </citation>
    <scope>NUCLEOTIDE SEQUENCE</scope>
    <source>
        <strain evidence="2">CGMCC 1.15958</strain>
    </source>
</reference>
<dbReference type="AlphaFoldDB" id="A0A916YM04"/>
<reference evidence="2" key="2">
    <citation type="submission" date="2020-09" db="EMBL/GenBank/DDBJ databases">
        <authorList>
            <person name="Sun Q."/>
            <person name="Zhou Y."/>
        </authorList>
    </citation>
    <scope>NUCLEOTIDE SEQUENCE</scope>
    <source>
        <strain evidence="2">CGMCC 1.15958</strain>
    </source>
</reference>
<organism evidence="2 3">
    <name type="scientific">Emticicia aquatilis</name>
    <dbReference type="NCBI Taxonomy" id="1537369"/>
    <lineage>
        <taxon>Bacteria</taxon>
        <taxon>Pseudomonadati</taxon>
        <taxon>Bacteroidota</taxon>
        <taxon>Cytophagia</taxon>
        <taxon>Cytophagales</taxon>
        <taxon>Leadbetterellaceae</taxon>
        <taxon>Emticicia</taxon>
    </lineage>
</organism>
<accession>A0A916YM04</accession>
<dbReference type="InterPro" id="IPR025877">
    <property type="entry name" value="MobA-like_NTP_Trfase"/>
</dbReference>
<name>A0A916YM04_9BACT</name>
<dbReference type="InterPro" id="IPR029044">
    <property type="entry name" value="Nucleotide-diphossugar_trans"/>
</dbReference>
<dbReference type="SUPFAM" id="SSF53448">
    <property type="entry name" value="Nucleotide-diphospho-sugar transferases"/>
    <property type="match status" value="1"/>
</dbReference>
<dbReference type="GO" id="GO:0016779">
    <property type="term" value="F:nucleotidyltransferase activity"/>
    <property type="evidence" value="ECO:0007669"/>
    <property type="project" value="UniProtKB-ARBA"/>
</dbReference>
<dbReference type="Pfam" id="PF12804">
    <property type="entry name" value="NTP_transf_3"/>
    <property type="match status" value="1"/>
</dbReference>
<evidence type="ECO:0000259" key="1">
    <source>
        <dbReference type="Pfam" id="PF12804"/>
    </source>
</evidence>
<dbReference type="PANTHER" id="PTHR43777">
    <property type="entry name" value="MOLYBDENUM COFACTOR CYTIDYLYLTRANSFERASE"/>
    <property type="match status" value="1"/>
</dbReference>
<protein>
    <recommendedName>
        <fullName evidence="1">MobA-like NTP transferase domain-containing protein</fullName>
    </recommendedName>
</protein>
<dbReference type="PANTHER" id="PTHR43777:SF1">
    <property type="entry name" value="MOLYBDENUM COFACTOR CYTIDYLYLTRANSFERASE"/>
    <property type="match status" value="1"/>
</dbReference>
<proteinExistence type="predicted"/>
<evidence type="ECO:0000313" key="2">
    <source>
        <dbReference type="EMBL" id="GGD50161.1"/>
    </source>
</evidence>
<dbReference type="CDD" id="cd04182">
    <property type="entry name" value="GT_2_like_f"/>
    <property type="match status" value="1"/>
</dbReference>
<feature type="domain" description="MobA-like NTP transferase" evidence="1">
    <location>
        <begin position="6"/>
        <end position="168"/>
    </location>
</feature>
<dbReference type="RefSeq" id="WP_188765220.1">
    <property type="nucleotide sequence ID" value="NZ_BMKK01000002.1"/>
</dbReference>
<gene>
    <name evidence="2" type="ORF">GCM10011514_12980</name>
</gene>
<keyword evidence="3" id="KW-1185">Reference proteome</keyword>
<dbReference type="EMBL" id="BMKK01000002">
    <property type="protein sequence ID" value="GGD50161.1"/>
    <property type="molecule type" value="Genomic_DNA"/>
</dbReference>
<evidence type="ECO:0000313" key="3">
    <source>
        <dbReference type="Proteomes" id="UP000609064"/>
    </source>
</evidence>
<dbReference type="Gene3D" id="3.90.550.10">
    <property type="entry name" value="Spore Coat Polysaccharide Biosynthesis Protein SpsA, Chain A"/>
    <property type="match status" value="1"/>
</dbReference>
<comment type="caution">
    <text evidence="2">The sequence shown here is derived from an EMBL/GenBank/DDBJ whole genome shotgun (WGS) entry which is preliminary data.</text>
</comment>
<sequence>MNVSIIILAAGASSRMGAPKQLLLIDGKTLIKRICETAMDTTCYPIVTVLGANRNLIRQETERMPITIIDNPQWEKGMSSSIKMGLAGAYMTEKEIEAAIFLTVDMPYVNAELINKMIEKAKSDDNIEVVACKYDNQIGIPVLFKRSLFTDLLELTGDEGAKKVVMKNKDKTALIDFPEGKLDLDTIDEYRNFVSNYNSN</sequence>